<comment type="similarity">
    <text evidence="3 11">Belongs to the NadD family.</text>
</comment>
<gene>
    <name evidence="11" type="primary">nadD</name>
    <name evidence="13" type="ORF">C7457_0185</name>
</gene>
<evidence type="ECO:0000256" key="4">
    <source>
        <dbReference type="ARBA" id="ARBA00022642"/>
    </source>
</evidence>
<dbReference type="InterPro" id="IPR014729">
    <property type="entry name" value="Rossmann-like_a/b/a_fold"/>
</dbReference>
<keyword evidence="6 11" id="KW-0548">Nucleotidyltransferase</keyword>
<keyword evidence="14" id="KW-1185">Reference proteome</keyword>
<keyword evidence="5 11" id="KW-0808">Transferase</keyword>
<evidence type="ECO:0000256" key="2">
    <source>
        <dbReference type="ARBA" id="ARBA00005019"/>
    </source>
</evidence>
<dbReference type="NCBIfam" id="TIGR00482">
    <property type="entry name" value="nicotinate (nicotinamide) nucleotide adenylyltransferase"/>
    <property type="match status" value="1"/>
</dbReference>
<dbReference type="NCBIfam" id="TIGR00125">
    <property type="entry name" value="cyt_tran_rel"/>
    <property type="match status" value="1"/>
</dbReference>
<dbReference type="GO" id="GO:0004515">
    <property type="term" value="F:nicotinate-nucleotide adenylyltransferase activity"/>
    <property type="evidence" value="ECO:0007669"/>
    <property type="project" value="UniProtKB-UniRule"/>
</dbReference>
<evidence type="ECO:0000256" key="1">
    <source>
        <dbReference type="ARBA" id="ARBA00002324"/>
    </source>
</evidence>
<dbReference type="Proteomes" id="UP000280881">
    <property type="component" value="Unassembled WGS sequence"/>
</dbReference>
<keyword evidence="9 11" id="KW-0520">NAD</keyword>
<dbReference type="GO" id="GO:0005524">
    <property type="term" value="F:ATP binding"/>
    <property type="evidence" value="ECO:0007669"/>
    <property type="project" value="UniProtKB-KW"/>
</dbReference>
<comment type="catalytic activity">
    <reaction evidence="10 11">
        <text>nicotinate beta-D-ribonucleotide + ATP + H(+) = deamido-NAD(+) + diphosphate</text>
        <dbReference type="Rhea" id="RHEA:22860"/>
        <dbReference type="ChEBI" id="CHEBI:15378"/>
        <dbReference type="ChEBI" id="CHEBI:30616"/>
        <dbReference type="ChEBI" id="CHEBI:33019"/>
        <dbReference type="ChEBI" id="CHEBI:57502"/>
        <dbReference type="ChEBI" id="CHEBI:58437"/>
        <dbReference type="EC" id="2.7.7.18"/>
    </reaction>
</comment>
<keyword evidence="8 11" id="KW-0067">ATP-binding</keyword>
<dbReference type="Pfam" id="PF01467">
    <property type="entry name" value="CTP_transf_like"/>
    <property type="match status" value="1"/>
</dbReference>
<dbReference type="UniPathway" id="UPA00253">
    <property type="reaction ID" value="UER00332"/>
</dbReference>
<evidence type="ECO:0000313" key="14">
    <source>
        <dbReference type="Proteomes" id="UP000280881"/>
    </source>
</evidence>
<dbReference type="EMBL" id="RBIE01000001">
    <property type="protein sequence ID" value="RKQ63317.1"/>
    <property type="molecule type" value="Genomic_DNA"/>
</dbReference>
<comment type="pathway">
    <text evidence="2 11">Cofactor biosynthesis; NAD(+) biosynthesis; deamido-NAD(+) from nicotinate D-ribonucleotide: step 1/1.</text>
</comment>
<evidence type="ECO:0000313" key="13">
    <source>
        <dbReference type="EMBL" id="RKQ63317.1"/>
    </source>
</evidence>
<comment type="function">
    <text evidence="1 11">Catalyzes the reversible adenylation of nicotinate mononucleotide (NaMN) to nicotinic acid adenine dinucleotide (NaAD).</text>
</comment>
<dbReference type="Gene3D" id="3.40.50.620">
    <property type="entry name" value="HUPs"/>
    <property type="match status" value="1"/>
</dbReference>
<keyword evidence="4 11" id="KW-0662">Pyridine nucleotide biosynthesis</keyword>
<evidence type="ECO:0000256" key="9">
    <source>
        <dbReference type="ARBA" id="ARBA00023027"/>
    </source>
</evidence>
<evidence type="ECO:0000256" key="7">
    <source>
        <dbReference type="ARBA" id="ARBA00022741"/>
    </source>
</evidence>
<dbReference type="SUPFAM" id="SSF52374">
    <property type="entry name" value="Nucleotidylyl transferase"/>
    <property type="match status" value="1"/>
</dbReference>
<evidence type="ECO:0000256" key="11">
    <source>
        <dbReference type="HAMAP-Rule" id="MF_00244"/>
    </source>
</evidence>
<dbReference type="CDD" id="cd02165">
    <property type="entry name" value="NMNAT"/>
    <property type="match status" value="1"/>
</dbReference>
<proteinExistence type="inferred from homology"/>
<evidence type="ECO:0000259" key="12">
    <source>
        <dbReference type="Pfam" id="PF01467"/>
    </source>
</evidence>
<feature type="domain" description="Cytidyltransferase-like" evidence="12">
    <location>
        <begin position="4"/>
        <end position="182"/>
    </location>
</feature>
<dbReference type="PANTHER" id="PTHR39321">
    <property type="entry name" value="NICOTINATE-NUCLEOTIDE ADENYLYLTRANSFERASE-RELATED"/>
    <property type="match status" value="1"/>
</dbReference>
<reference evidence="13 14" key="1">
    <citation type="submission" date="2018-10" db="EMBL/GenBank/DDBJ databases">
        <title>Genomic Encyclopedia of Type Strains, Phase IV (KMG-IV): sequencing the most valuable type-strain genomes for metagenomic binning, comparative biology and taxonomic classification.</title>
        <authorList>
            <person name="Goeker M."/>
        </authorList>
    </citation>
    <scope>NUCLEOTIDE SEQUENCE [LARGE SCALE GENOMIC DNA]</scope>
    <source>
        <strain evidence="13 14">DSM 15521</strain>
    </source>
</reference>
<dbReference type="GO" id="GO:0009435">
    <property type="term" value="P:NAD+ biosynthetic process"/>
    <property type="evidence" value="ECO:0007669"/>
    <property type="project" value="UniProtKB-UniRule"/>
</dbReference>
<dbReference type="EC" id="2.7.7.18" evidence="11"/>
<dbReference type="RefSeq" id="WP_121169548.1">
    <property type="nucleotide sequence ID" value="NZ_RBIE01000001.1"/>
</dbReference>
<dbReference type="InterPro" id="IPR005248">
    <property type="entry name" value="NadD/NMNAT"/>
</dbReference>
<evidence type="ECO:0000256" key="6">
    <source>
        <dbReference type="ARBA" id="ARBA00022695"/>
    </source>
</evidence>
<dbReference type="PANTHER" id="PTHR39321:SF3">
    <property type="entry name" value="PHOSPHOPANTETHEINE ADENYLYLTRANSFERASE"/>
    <property type="match status" value="1"/>
</dbReference>
<dbReference type="OrthoDB" id="5295945at2"/>
<evidence type="ECO:0000256" key="8">
    <source>
        <dbReference type="ARBA" id="ARBA00022840"/>
    </source>
</evidence>
<accession>A0A420W7M2</accession>
<evidence type="ECO:0000256" key="10">
    <source>
        <dbReference type="ARBA" id="ARBA00048721"/>
    </source>
</evidence>
<name>A0A420W7M2_9BACT</name>
<comment type="caution">
    <text evidence="13">The sequence shown here is derived from an EMBL/GenBank/DDBJ whole genome shotgun (WGS) entry which is preliminary data.</text>
</comment>
<keyword evidence="7 11" id="KW-0547">Nucleotide-binding</keyword>
<protein>
    <recommendedName>
        <fullName evidence="11">Probable nicotinate-nucleotide adenylyltransferase</fullName>
        <ecNumber evidence="11">2.7.7.18</ecNumber>
    </recommendedName>
    <alternativeName>
        <fullName evidence="11">Deamido-NAD(+) diphosphorylase</fullName>
    </alternativeName>
    <alternativeName>
        <fullName evidence="11">Deamido-NAD(+) pyrophosphorylase</fullName>
    </alternativeName>
    <alternativeName>
        <fullName evidence="11">Nicotinate mononucleotide adenylyltransferase</fullName>
        <shortName evidence="11">NaMN adenylyltransferase</shortName>
    </alternativeName>
</protein>
<organism evidence="13 14">
    <name type="scientific">Thermovibrio guaymasensis</name>
    <dbReference type="NCBI Taxonomy" id="240167"/>
    <lineage>
        <taxon>Bacteria</taxon>
        <taxon>Pseudomonadati</taxon>
        <taxon>Aquificota</taxon>
        <taxon>Aquificia</taxon>
        <taxon>Desulfurobacteriales</taxon>
        <taxon>Desulfurobacteriaceae</taxon>
        <taxon>Thermovibrio</taxon>
    </lineage>
</organism>
<dbReference type="NCBIfam" id="NF000840">
    <property type="entry name" value="PRK00071.1-3"/>
    <property type="match status" value="1"/>
</dbReference>
<dbReference type="HAMAP" id="MF_00244">
    <property type="entry name" value="NaMN_adenylyltr"/>
    <property type="match status" value="1"/>
</dbReference>
<evidence type="ECO:0000256" key="5">
    <source>
        <dbReference type="ARBA" id="ARBA00022679"/>
    </source>
</evidence>
<dbReference type="InterPro" id="IPR004821">
    <property type="entry name" value="Cyt_trans-like"/>
</dbReference>
<dbReference type="AlphaFoldDB" id="A0A420W7M2"/>
<evidence type="ECO:0000256" key="3">
    <source>
        <dbReference type="ARBA" id="ARBA00009014"/>
    </source>
</evidence>
<sequence>MRALFGGSFNPVHVGHLILARDVLEDFKLDEVIFVPANLQPLKGELSIPPEVRLEALKAAVSLEPRFRVWDYEIRKGGVSYTYQTLQAFWELYGEKPFFVMGVDSFNTLPLWKEPLRILELADLIVLSRPGFTPEVERVKEELGVNFTVGRFKRGKVKGELPQVSIYEGRLIEVSSTEVRKRLKSGLPISYLVPERVNEILRRWRDAT</sequence>